<dbReference type="InterPro" id="IPR006458">
    <property type="entry name" value="Ovate_C"/>
</dbReference>
<dbReference type="NCBIfam" id="TIGR01568">
    <property type="entry name" value="A_thal_3678"/>
    <property type="match status" value="1"/>
</dbReference>
<dbReference type="GO" id="GO:0005634">
    <property type="term" value="C:nucleus"/>
    <property type="evidence" value="ECO:0007669"/>
    <property type="project" value="UniProtKB-SubCell"/>
</dbReference>
<evidence type="ECO:0000256" key="6">
    <source>
        <dbReference type="RuleBase" id="RU367028"/>
    </source>
</evidence>
<dbReference type="PROSITE" id="PS51754">
    <property type="entry name" value="OVATE"/>
    <property type="match status" value="1"/>
</dbReference>
<evidence type="ECO:0000256" key="7">
    <source>
        <dbReference type="SAM" id="MobiDB-lite"/>
    </source>
</evidence>
<dbReference type="AlphaFoldDB" id="A0A6P5TNF5"/>
<name>A0A6P5TNF5_PRUAV</name>
<reference evidence="10" key="1">
    <citation type="submission" date="2025-08" db="UniProtKB">
        <authorList>
            <consortium name="RefSeq"/>
        </authorList>
    </citation>
    <scope>IDENTIFICATION</scope>
</reference>
<gene>
    <name evidence="10" type="primary">LOC110769515</name>
</gene>
<dbReference type="Proteomes" id="UP000515124">
    <property type="component" value="Unplaced"/>
</dbReference>
<evidence type="ECO:0000259" key="8">
    <source>
        <dbReference type="PROSITE" id="PS51754"/>
    </source>
</evidence>
<dbReference type="GeneID" id="110769515"/>
<keyword evidence="3 6" id="KW-0805">Transcription regulation</keyword>
<dbReference type="KEGG" id="pavi:110769515"/>
<keyword evidence="2 6" id="KW-0678">Repressor</keyword>
<evidence type="ECO:0000313" key="9">
    <source>
        <dbReference type="Proteomes" id="UP000515124"/>
    </source>
</evidence>
<keyword evidence="5 6" id="KW-0539">Nucleus</keyword>
<keyword evidence="9" id="KW-1185">Reference proteome</keyword>
<dbReference type="Pfam" id="PF04844">
    <property type="entry name" value="Ovate"/>
    <property type="match status" value="1"/>
</dbReference>
<feature type="domain" description="OVATE" evidence="8">
    <location>
        <begin position="210"/>
        <end position="273"/>
    </location>
</feature>
<evidence type="ECO:0000256" key="1">
    <source>
        <dbReference type="ARBA" id="ARBA00004123"/>
    </source>
</evidence>
<sequence>MPKKLQKYLRDYLSKVKKPPPQILFPSRKWIRSGCKHPKTLSFAINRDRKEAHNDNDDAASLSDIDQFLFENFRSLYLKDDDEVEDDESEKRGKEVRHTEVFWDKTLRLKESRDQQHDTESLGGVLFESPRFNIDPPAVDLCGSHRFFVSPGRASSSVMEEARLSTTTTSEDLGSSSISTPTLNDSATTSNSNNKDHAKDVTLPNDCIAVLTYSPSPYHDFRRSMQDMVESRLRNHAKVDWNFMEELLFCYLNLNEKKSYRFILSAFSDLIVDLRQNSNRGSERSSSSSSSKF</sequence>
<dbReference type="PANTHER" id="PTHR33057">
    <property type="entry name" value="TRANSCRIPTION REPRESSOR OFP7-RELATED"/>
    <property type="match status" value="1"/>
</dbReference>
<accession>A0A6P5TNF5</accession>
<protein>
    <recommendedName>
        <fullName evidence="6">Transcription repressor</fullName>
    </recommendedName>
    <alternativeName>
        <fullName evidence="6">Ovate family protein</fullName>
    </alternativeName>
</protein>
<dbReference type="PANTHER" id="PTHR33057:SF117">
    <property type="entry name" value="TRANSCRIPTION REPRESSOR OFP14"/>
    <property type="match status" value="1"/>
</dbReference>
<evidence type="ECO:0000256" key="3">
    <source>
        <dbReference type="ARBA" id="ARBA00023015"/>
    </source>
</evidence>
<evidence type="ECO:0000256" key="5">
    <source>
        <dbReference type="ARBA" id="ARBA00023242"/>
    </source>
</evidence>
<comment type="subcellular location">
    <subcellularLocation>
        <location evidence="1 6">Nucleus</location>
    </subcellularLocation>
</comment>
<evidence type="ECO:0000256" key="2">
    <source>
        <dbReference type="ARBA" id="ARBA00022491"/>
    </source>
</evidence>
<feature type="compositionally biased region" description="Polar residues" evidence="7">
    <location>
        <begin position="163"/>
        <end position="193"/>
    </location>
</feature>
<dbReference type="Gramene" id="Pav_sc0001710.1_g410.1.mk:mrna">
    <property type="protein sequence ID" value="Pav_sc0001710.1_g410.1.mk:CDS:1"/>
    <property type="gene ID" value="Pav_sc0001710.1_g410.1.mk"/>
</dbReference>
<evidence type="ECO:0000256" key="4">
    <source>
        <dbReference type="ARBA" id="ARBA00023163"/>
    </source>
</evidence>
<proteinExistence type="predicted"/>
<organism evidence="9 10">
    <name type="scientific">Prunus avium</name>
    <name type="common">Cherry</name>
    <name type="synonym">Cerasus avium</name>
    <dbReference type="NCBI Taxonomy" id="42229"/>
    <lineage>
        <taxon>Eukaryota</taxon>
        <taxon>Viridiplantae</taxon>
        <taxon>Streptophyta</taxon>
        <taxon>Embryophyta</taxon>
        <taxon>Tracheophyta</taxon>
        <taxon>Spermatophyta</taxon>
        <taxon>Magnoliopsida</taxon>
        <taxon>eudicotyledons</taxon>
        <taxon>Gunneridae</taxon>
        <taxon>Pentapetalae</taxon>
        <taxon>rosids</taxon>
        <taxon>fabids</taxon>
        <taxon>Rosales</taxon>
        <taxon>Rosaceae</taxon>
        <taxon>Amygdaloideae</taxon>
        <taxon>Amygdaleae</taxon>
        <taxon>Prunus</taxon>
    </lineage>
</organism>
<dbReference type="RefSeq" id="XP_021829198.1">
    <property type="nucleotide sequence ID" value="XM_021973506.1"/>
</dbReference>
<comment type="function">
    <text evidence="6">Transcriptional repressor that regulates multiple aspects of plant growth and development.</text>
</comment>
<dbReference type="InterPro" id="IPR038933">
    <property type="entry name" value="Ovate"/>
</dbReference>
<evidence type="ECO:0000313" key="10">
    <source>
        <dbReference type="RefSeq" id="XP_021829198.1"/>
    </source>
</evidence>
<feature type="region of interest" description="Disordered" evidence="7">
    <location>
        <begin position="163"/>
        <end position="199"/>
    </location>
</feature>
<dbReference type="GO" id="GO:0045892">
    <property type="term" value="P:negative regulation of DNA-templated transcription"/>
    <property type="evidence" value="ECO:0007669"/>
    <property type="project" value="UniProtKB-UniRule"/>
</dbReference>
<keyword evidence="4 6" id="KW-0804">Transcription</keyword>